<accession>A0A835L1J2</accession>
<sequence length="600" mass="65377">MDFQQQNGQIRKRVSKAVDKVANNDDSSIIEGKNTKRNTKTIGLIFISLLLDLLAFTMILPLLPSLLDYYNREEGKGNSLYASLLRAVQSFQKFTGAPDQFASVLFGGALGSMYSFLQFLTSPIVGSLSDAYGRKPMLLICLVGITLSHALWSCASTFSVFVLARFIGGLSKANVSLSMAIVTDASNEKTRARGMALIGLAFSIGFIVGPVTGAWFAKNSDLTSGAWGETPAFYALSLSLANILLVLLFVPETLTKDKRAPLSFTLSKSVDFVSPWHLLKFTAVKNLSKHQSRVLSKLGLIYFLYLFIYSGLEFTLTFLTHHTFHYTAMQQGKMFLVMGLIMAVLQGGAARRLGSRGAEVAARGALVLTPASFLSVAFAALPHPPLFTPITWLWLGLVLFALSTAFAVSCMTSMAAGKAPEEARGAVLGTLRSLGALARAAGPLLASSVYWCSGAMVTYTIGSVILIIPAVINKFSLKTIPVRKQDTNVLKSELGSDYASKELSLDVGPLKLKLGDFEISFEEGQWIPASGKAGAAHKENIRLKNELERLEEENNMLRLKFEILLDMMTDKTVEAEQQAEMQRAQSLGNLKQKSNKKKWS</sequence>
<dbReference type="PANTHER" id="PTHR23504:SF31">
    <property type="entry name" value="MAJOR FACILITATOR SUPERFAMILY DOMAIN-CONTAINING PROTEIN 10"/>
    <property type="match status" value="1"/>
</dbReference>
<keyword evidence="4 8" id="KW-1133">Transmembrane helix</keyword>
<dbReference type="InterPro" id="IPR011701">
    <property type="entry name" value="MFS"/>
</dbReference>
<dbReference type="AlphaFoldDB" id="A0A835L1J2"/>
<keyword evidence="3 8" id="KW-0812">Transmembrane</keyword>
<evidence type="ECO:0000256" key="2">
    <source>
        <dbReference type="ARBA" id="ARBA00022448"/>
    </source>
</evidence>
<keyword evidence="6" id="KW-0175">Coiled coil</keyword>
<dbReference type="InterPro" id="IPR028118">
    <property type="entry name" value="Chibby_fam"/>
</dbReference>
<dbReference type="PROSITE" id="PS50850">
    <property type="entry name" value="MFS"/>
    <property type="match status" value="1"/>
</dbReference>
<organism evidence="10 11">
    <name type="scientific">Spodoptera exigua</name>
    <name type="common">Beet armyworm</name>
    <name type="synonym">Noctua fulgens</name>
    <dbReference type="NCBI Taxonomy" id="7107"/>
    <lineage>
        <taxon>Eukaryota</taxon>
        <taxon>Metazoa</taxon>
        <taxon>Ecdysozoa</taxon>
        <taxon>Arthropoda</taxon>
        <taxon>Hexapoda</taxon>
        <taxon>Insecta</taxon>
        <taxon>Pterygota</taxon>
        <taxon>Neoptera</taxon>
        <taxon>Endopterygota</taxon>
        <taxon>Lepidoptera</taxon>
        <taxon>Glossata</taxon>
        <taxon>Ditrysia</taxon>
        <taxon>Noctuoidea</taxon>
        <taxon>Noctuidae</taxon>
        <taxon>Amphipyrinae</taxon>
        <taxon>Spodoptera</taxon>
    </lineage>
</organism>
<dbReference type="Proteomes" id="UP000648187">
    <property type="component" value="Unassembled WGS sequence"/>
</dbReference>
<feature type="transmembrane region" description="Helical" evidence="8">
    <location>
        <begin position="194"/>
        <end position="217"/>
    </location>
</feature>
<proteinExistence type="predicted"/>
<comment type="caution">
    <text evidence="10">The sequence shown here is derived from an EMBL/GenBank/DDBJ whole genome shotgun (WGS) entry which is preliminary data.</text>
</comment>
<feature type="transmembrane region" description="Helical" evidence="8">
    <location>
        <begin position="132"/>
        <end position="152"/>
    </location>
</feature>
<keyword evidence="5 8" id="KW-0472">Membrane</keyword>
<evidence type="ECO:0000256" key="7">
    <source>
        <dbReference type="SAM" id="MobiDB-lite"/>
    </source>
</evidence>
<feature type="transmembrane region" description="Helical" evidence="8">
    <location>
        <begin position="361"/>
        <end position="380"/>
    </location>
</feature>
<feature type="region of interest" description="Disordered" evidence="7">
    <location>
        <begin position="575"/>
        <end position="600"/>
    </location>
</feature>
<name>A0A835L1J2_SPOEX</name>
<dbReference type="Pfam" id="PF14645">
    <property type="entry name" value="Chibby"/>
    <property type="match status" value="1"/>
</dbReference>
<evidence type="ECO:0000313" key="10">
    <source>
        <dbReference type="EMBL" id="KAF9413013.1"/>
    </source>
</evidence>
<feature type="coiled-coil region" evidence="6">
    <location>
        <begin position="533"/>
        <end position="567"/>
    </location>
</feature>
<dbReference type="Pfam" id="PF07690">
    <property type="entry name" value="MFS_1"/>
    <property type="match status" value="1"/>
</dbReference>
<keyword evidence="11" id="KW-1185">Reference proteome</keyword>
<evidence type="ECO:0000256" key="4">
    <source>
        <dbReference type="ARBA" id="ARBA00022989"/>
    </source>
</evidence>
<feature type="transmembrane region" description="Helical" evidence="8">
    <location>
        <begin position="294"/>
        <end position="312"/>
    </location>
</feature>
<feature type="transmembrane region" description="Helical" evidence="8">
    <location>
        <begin position="42"/>
        <end position="63"/>
    </location>
</feature>
<dbReference type="FunFam" id="1.20.1250.20:FF:000223">
    <property type="entry name" value="Major facilitator superfamily domain-containing protein"/>
    <property type="match status" value="1"/>
</dbReference>
<dbReference type="SUPFAM" id="SSF103473">
    <property type="entry name" value="MFS general substrate transporter"/>
    <property type="match status" value="1"/>
</dbReference>
<comment type="subcellular location">
    <subcellularLocation>
        <location evidence="1">Membrane</location>
        <topology evidence="1">Multi-pass membrane protein</topology>
    </subcellularLocation>
</comment>
<dbReference type="GO" id="GO:0022857">
    <property type="term" value="F:transmembrane transporter activity"/>
    <property type="evidence" value="ECO:0007669"/>
    <property type="project" value="InterPro"/>
</dbReference>
<protein>
    <recommendedName>
        <fullName evidence="9">Major facilitator superfamily (MFS) profile domain-containing protein</fullName>
    </recommendedName>
</protein>
<dbReference type="Gene3D" id="1.20.1250.20">
    <property type="entry name" value="MFS general substrate transporter like domains"/>
    <property type="match status" value="1"/>
</dbReference>
<dbReference type="EMBL" id="JACKWZ010000172">
    <property type="protein sequence ID" value="KAF9413013.1"/>
    <property type="molecule type" value="Genomic_DNA"/>
</dbReference>
<evidence type="ECO:0000259" key="9">
    <source>
        <dbReference type="PROSITE" id="PS50850"/>
    </source>
</evidence>
<feature type="domain" description="Major facilitator superfamily (MFS) profile" evidence="9">
    <location>
        <begin position="41"/>
        <end position="481"/>
    </location>
</feature>
<evidence type="ECO:0000256" key="3">
    <source>
        <dbReference type="ARBA" id="ARBA00022692"/>
    </source>
</evidence>
<gene>
    <name evidence="10" type="ORF">HW555_008627</name>
</gene>
<feature type="transmembrane region" description="Helical" evidence="8">
    <location>
        <begin position="392"/>
        <end position="411"/>
    </location>
</feature>
<feature type="transmembrane region" description="Helical" evidence="8">
    <location>
        <begin position="332"/>
        <end position="349"/>
    </location>
</feature>
<feature type="transmembrane region" description="Helical" evidence="8">
    <location>
        <begin position="448"/>
        <end position="472"/>
    </location>
</feature>
<reference evidence="10" key="1">
    <citation type="submission" date="2020-08" db="EMBL/GenBank/DDBJ databases">
        <title>Spodoptera exigua strain:BAW_Kor-Di-RS1 Genome sequencing and assembly.</title>
        <authorList>
            <person name="Kim J."/>
            <person name="Nam H.Y."/>
            <person name="Kwon M."/>
            <person name="Choi J.H."/>
            <person name="Cho S.R."/>
            <person name="Kim G.-H."/>
        </authorList>
    </citation>
    <scope>NUCLEOTIDE SEQUENCE</scope>
    <source>
        <strain evidence="10">BAW_Kor-Di-RS1</strain>
        <tissue evidence="10">Whole-body</tissue>
    </source>
</reference>
<feature type="transmembrane region" description="Helical" evidence="8">
    <location>
        <begin position="158"/>
        <end position="182"/>
    </location>
</feature>
<evidence type="ECO:0000256" key="8">
    <source>
        <dbReference type="SAM" id="Phobius"/>
    </source>
</evidence>
<dbReference type="GO" id="GO:0031526">
    <property type="term" value="C:brush border membrane"/>
    <property type="evidence" value="ECO:0007669"/>
    <property type="project" value="TreeGrafter"/>
</dbReference>
<evidence type="ECO:0000256" key="1">
    <source>
        <dbReference type="ARBA" id="ARBA00004141"/>
    </source>
</evidence>
<dbReference type="InterPro" id="IPR036259">
    <property type="entry name" value="MFS_trans_sf"/>
</dbReference>
<evidence type="ECO:0000256" key="6">
    <source>
        <dbReference type="SAM" id="Coils"/>
    </source>
</evidence>
<feature type="transmembrane region" description="Helical" evidence="8">
    <location>
        <begin position="232"/>
        <end position="250"/>
    </location>
</feature>
<dbReference type="InterPro" id="IPR020846">
    <property type="entry name" value="MFS_dom"/>
</dbReference>
<evidence type="ECO:0000256" key="5">
    <source>
        <dbReference type="ARBA" id="ARBA00023136"/>
    </source>
</evidence>
<feature type="compositionally biased region" description="Low complexity" evidence="7">
    <location>
        <begin position="575"/>
        <end position="585"/>
    </location>
</feature>
<feature type="transmembrane region" description="Helical" evidence="8">
    <location>
        <begin position="101"/>
        <end position="120"/>
    </location>
</feature>
<dbReference type="PANTHER" id="PTHR23504">
    <property type="entry name" value="MAJOR FACILITATOR SUPERFAMILY DOMAIN-CONTAINING PROTEIN 10"/>
    <property type="match status" value="1"/>
</dbReference>
<keyword evidence="2" id="KW-0813">Transport</keyword>
<evidence type="ECO:0000313" key="11">
    <source>
        <dbReference type="Proteomes" id="UP000648187"/>
    </source>
</evidence>